<dbReference type="InterPro" id="IPR011009">
    <property type="entry name" value="Kinase-like_dom_sf"/>
</dbReference>
<protein>
    <recommendedName>
        <fullName evidence="1">non-specific serine/threonine protein kinase</fullName>
        <ecNumber evidence="1">2.7.11.1</ecNumber>
    </recommendedName>
</protein>
<organism evidence="8 9">
    <name type="scientific">Kitasatospora kifunensis</name>
    <name type="common">Streptomyces kifunensis</name>
    <dbReference type="NCBI Taxonomy" id="58351"/>
    <lineage>
        <taxon>Bacteria</taxon>
        <taxon>Bacillati</taxon>
        <taxon>Actinomycetota</taxon>
        <taxon>Actinomycetes</taxon>
        <taxon>Kitasatosporales</taxon>
        <taxon>Streptomycetaceae</taxon>
        <taxon>Kitasatospora</taxon>
    </lineage>
</organism>
<dbReference type="PANTHER" id="PTHR43289">
    <property type="entry name" value="MITOGEN-ACTIVATED PROTEIN KINASE KINASE KINASE 20-RELATED"/>
    <property type="match status" value="1"/>
</dbReference>
<feature type="domain" description="Protein kinase" evidence="7">
    <location>
        <begin position="13"/>
        <end position="260"/>
    </location>
</feature>
<dbReference type="Gene3D" id="3.30.200.20">
    <property type="entry name" value="Phosphorylase Kinase, domain 1"/>
    <property type="match status" value="1"/>
</dbReference>
<evidence type="ECO:0000256" key="4">
    <source>
        <dbReference type="ARBA" id="ARBA00022741"/>
    </source>
</evidence>
<keyword evidence="6" id="KW-0067">ATP-binding</keyword>
<dbReference type="SUPFAM" id="SSF56112">
    <property type="entry name" value="Protein kinase-like (PK-like)"/>
    <property type="match status" value="1"/>
</dbReference>
<dbReference type="Gene3D" id="1.25.40.10">
    <property type="entry name" value="Tetratricopeptide repeat domain"/>
    <property type="match status" value="1"/>
</dbReference>
<keyword evidence="9" id="KW-1185">Reference proteome</keyword>
<dbReference type="PANTHER" id="PTHR43289:SF6">
    <property type="entry name" value="SERINE_THREONINE-PROTEIN KINASE NEKL-3"/>
    <property type="match status" value="1"/>
</dbReference>
<evidence type="ECO:0000256" key="6">
    <source>
        <dbReference type="ARBA" id="ARBA00022840"/>
    </source>
</evidence>
<dbReference type="CDD" id="cd14014">
    <property type="entry name" value="STKc_PknB_like"/>
    <property type="match status" value="1"/>
</dbReference>
<sequence>MSELQAPPADGRYQLLRQLGQSATGARWEAADRADGHRVALHLVPPQSPAPPAAVERFLDEAERVGRLGHPNLVAVEHREPRSLAMELLSGRTLETVIAAGPADFGHVLSWVQQICQGLTAAHAAGVVHWGVKPGRLFHTDQGSIKLLGFGTAHLAPATETGNAPYLAPEQWRQAPADGRADLYALGCVLFELCAGRPPYLGGSYQELMHRHLNDPVPYPGLFRADLPPGLDQVVQALLAKEPAARPADAEAARARLAAVAAGYQGPPTPSPEELLQAQVDQAWAYGEAGQGAEAVRQLAALVSHAARQLGATHPRTLQICYDLAIWRGMTDDIAGAAGLLGELVPLMTATLGPGDEDVAKATQDLWSFRHELERKRNRGLSRPGELAMLLGLPVY</sequence>
<dbReference type="Gene3D" id="1.10.510.10">
    <property type="entry name" value="Transferase(Phosphotransferase) domain 1"/>
    <property type="match status" value="1"/>
</dbReference>
<evidence type="ECO:0000259" key="7">
    <source>
        <dbReference type="PROSITE" id="PS50011"/>
    </source>
</evidence>
<name>A0A7W7R1J0_KITKI</name>
<comment type="caution">
    <text evidence="8">The sequence shown here is derived from an EMBL/GenBank/DDBJ whole genome shotgun (WGS) entry which is preliminary data.</text>
</comment>
<gene>
    <name evidence="8" type="ORF">FHR34_002563</name>
</gene>
<keyword evidence="3" id="KW-0808">Transferase</keyword>
<evidence type="ECO:0000256" key="3">
    <source>
        <dbReference type="ARBA" id="ARBA00022679"/>
    </source>
</evidence>
<evidence type="ECO:0000256" key="5">
    <source>
        <dbReference type="ARBA" id="ARBA00022777"/>
    </source>
</evidence>
<dbReference type="GO" id="GO:0005524">
    <property type="term" value="F:ATP binding"/>
    <property type="evidence" value="ECO:0007669"/>
    <property type="project" value="UniProtKB-KW"/>
</dbReference>
<dbReference type="EC" id="2.7.11.1" evidence="1"/>
<dbReference type="AlphaFoldDB" id="A0A7W7R1J0"/>
<evidence type="ECO:0000313" key="9">
    <source>
        <dbReference type="Proteomes" id="UP000540506"/>
    </source>
</evidence>
<dbReference type="RefSeq" id="WP_184935644.1">
    <property type="nucleotide sequence ID" value="NZ_JACHJV010000001.1"/>
</dbReference>
<keyword evidence="2" id="KW-0723">Serine/threonine-protein kinase</keyword>
<dbReference type="PROSITE" id="PS50011">
    <property type="entry name" value="PROTEIN_KINASE_DOM"/>
    <property type="match status" value="1"/>
</dbReference>
<dbReference type="Proteomes" id="UP000540506">
    <property type="component" value="Unassembled WGS sequence"/>
</dbReference>
<dbReference type="InterPro" id="IPR011990">
    <property type="entry name" value="TPR-like_helical_dom_sf"/>
</dbReference>
<evidence type="ECO:0000313" key="8">
    <source>
        <dbReference type="EMBL" id="MBB4923570.1"/>
    </source>
</evidence>
<dbReference type="Pfam" id="PF00069">
    <property type="entry name" value="Pkinase"/>
    <property type="match status" value="1"/>
</dbReference>
<dbReference type="InterPro" id="IPR000719">
    <property type="entry name" value="Prot_kinase_dom"/>
</dbReference>
<keyword evidence="4" id="KW-0547">Nucleotide-binding</keyword>
<evidence type="ECO:0000256" key="1">
    <source>
        <dbReference type="ARBA" id="ARBA00012513"/>
    </source>
</evidence>
<proteinExistence type="predicted"/>
<reference evidence="8 9" key="1">
    <citation type="submission" date="2020-08" db="EMBL/GenBank/DDBJ databases">
        <title>Sequencing the genomes of 1000 actinobacteria strains.</title>
        <authorList>
            <person name="Klenk H.-P."/>
        </authorList>
    </citation>
    <scope>NUCLEOTIDE SEQUENCE [LARGE SCALE GENOMIC DNA]</scope>
    <source>
        <strain evidence="8 9">DSM 41654</strain>
    </source>
</reference>
<keyword evidence="5" id="KW-0418">Kinase</keyword>
<evidence type="ECO:0000256" key="2">
    <source>
        <dbReference type="ARBA" id="ARBA00022527"/>
    </source>
</evidence>
<dbReference type="EMBL" id="JACHJV010000001">
    <property type="protein sequence ID" value="MBB4923570.1"/>
    <property type="molecule type" value="Genomic_DNA"/>
</dbReference>
<accession>A0A7W7R1J0</accession>
<dbReference type="GO" id="GO:0004674">
    <property type="term" value="F:protein serine/threonine kinase activity"/>
    <property type="evidence" value="ECO:0007669"/>
    <property type="project" value="UniProtKB-KW"/>
</dbReference>